<evidence type="ECO:0000259" key="7">
    <source>
        <dbReference type="PROSITE" id="PS50006"/>
    </source>
</evidence>
<dbReference type="GO" id="GO:0016567">
    <property type="term" value="P:protein ubiquitination"/>
    <property type="evidence" value="ECO:0007669"/>
    <property type="project" value="TreeGrafter"/>
</dbReference>
<dbReference type="PANTHER" id="PTHR15067">
    <property type="entry name" value="E3 UBIQUITIN-PROTEIN LIGASE RNF8"/>
    <property type="match status" value="1"/>
</dbReference>
<dbReference type="GO" id="GO:0000151">
    <property type="term" value="C:ubiquitin ligase complex"/>
    <property type="evidence" value="ECO:0007669"/>
    <property type="project" value="TreeGrafter"/>
</dbReference>
<evidence type="ECO:0000256" key="1">
    <source>
        <dbReference type="ARBA" id="ARBA00022679"/>
    </source>
</evidence>
<dbReference type="Gene3D" id="3.30.40.10">
    <property type="entry name" value="Zinc/RING finger domain, C3HC4 (zinc finger)"/>
    <property type="match status" value="1"/>
</dbReference>
<dbReference type="InterPro" id="IPR000253">
    <property type="entry name" value="FHA_dom"/>
</dbReference>
<keyword evidence="5" id="KW-0862">Zinc</keyword>
<dbReference type="GO" id="GO:0008270">
    <property type="term" value="F:zinc ion binding"/>
    <property type="evidence" value="ECO:0007669"/>
    <property type="project" value="UniProtKB-KW"/>
</dbReference>
<dbReference type="RefSeq" id="XP_058342012.1">
    <property type="nucleotide sequence ID" value="XM_058487197.1"/>
</dbReference>
<evidence type="ECO:0000256" key="6">
    <source>
        <dbReference type="PROSITE-ProRule" id="PRU00175"/>
    </source>
</evidence>
<dbReference type="AlphaFoldDB" id="A0AAD7V0L4"/>
<evidence type="ECO:0008006" key="11">
    <source>
        <dbReference type="Google" id="ProtNLM"/>
    </source>
</evidence>
<dbReference type="GeneID" id="83214588"/>
<evidence type="ECO:0000256" key="2">
    <source>
        <dbReference type="ARBA" id="ARBA00022723"/>
    </source>
</evidence>
<keyword evidence="2" id="KW-0479">Metal-binding</keyword>
<dbReference type="InterPro" id="IPR001841">
    <property type="entry name" value="Znf_RING"/>
</dbReference>
<dbReference type="GO" id="GO:0006511">
    <property type="term" value="P:ubiquitin-dependent protein catabolic process"/>
    <property type="evidence" value="ECO:0007669"/>
    <property type="project" value="TreeGrafter"/>
</dbReference>
<evidence type="ECO:0000313" key="10">
    <source>
        <dbReference type="Proteomes" id="UP001234581"/>
    </source>
</evidence>
<dbReference type="SUPFAM" id="SSF57850">
    <property type="entry name" value="RING/U-box"/>
    <property type="match status" value="1"/>
</dbReference>
<evidence type="ECO:0000256" key="4">
    <source>
        <dbReference type="ARBA" id="ARBA00022786"/>
    </source>
</evidence>
<dbReference type="SUPFAM" id="SSF49879">
    <property type="entry name" value="SMAD/FHA domain"/>
    <property type="match status" value="1"/>
</dbReference>
<dbReference type="EMBL" id="JARTCD010000034">
    <property type="protein sequence ID" value="KAJ8657099.1"/>
    <property type="molecule type" value="Genomic_DNA"/>
</dbReference>
<reference evidence="9 10" key="1">
    <citation type="submission" date="2023-03" db="EMBL/GenBank/DDBJ databases">
        <title>Genome sequence of Lichtheimia ornata CBS 291.66.</title>
        <authorList>
            <person name="Mohabir J.T."/>
            <person name="Shea T.P."/>
            <person name="Kurbessoian T."/>
            <person name="Berby B."/>
            <person name="Fontaine J."/>
            <person name="Livny J."/>
            <person name="Gnirke A."/>
            <person name="Stajich J.E."/>
            <person name="Cuomo C.A."/>
        </authorList>
    </citation>
    <scope>NUCLEOTIDE SEQUENCE [LARGE SCALE GENOMIC DNA]</scope>
    <source>
        <strain evidence="9">CBS 291.66</strain>
    </source>
</reference>
<keyword evidence="4" id="KW-0833">Ubl conjugation pathway</keyword>
<keyword evidence="1" id="KW-0808">Transferase</keyword>
<dbReference type="Pfam" id="PF00498">
    <property type="entry name" value="FHA"/>
    <property type="match status" value="1"/>
</dbReference>
<dbReference type="InterPro" id="IPR013083">
    <property type="entry name" value="Znf_RING/FYVE/PHD"/>
</dbReference>
<evidence type="ECO:0000256" key="5">
    <source>
        <dbReference type="ARBA" id="ARBA00022833"/>
    </source>
</evidence>
<dbReference type="PROSITE" id="PS50006">
    <property type="entry name" value="FHA_DOMAIN"/>
    <property type="match status" value="1"/>
</dbReference>
<dbReference type="SMART" id="SM00184">
    <property type="entry name" value="RING"/>
    <property type="match status" value="1"/>
</dbReference>
<keyword evidence="10" id="KW-1185">Reference proteome</keyword>
<dbReference type="GO" id="GO:0032153">
    <property type="term" value="C:cell division site"/>
    <property type="evidence" value="ECO:0007669"/>
    <property type="project" value="TreeGrafter"/>
</dbReference>
<feature type="domain" description="FHA" evidence="7">
    <location>
        <begin position="32"/>
        <end position="91"/>
    </location>
</feature>
<sequence length="303" mass="34020">MVHIRLVPHVSHGKPCHVFDVVERDMSQGTVLKLGRCAAATIPAGSDPRNCLIFRSKVVSRHHAELWSDGSKLYIRDIGSSSGTFVNHLRLSPPRKQSKSQQVVHDGDVIQLGIDYQKGIEPAFRAVRMRVEIMPCSPDKSRTFSKAVFERLHHITTTPNRESQEEDECCICLCPIASSQALFVAPCAHIYHYKCMRPAMEQHFPAFSCPICRAYCDLDEDVDDECVMIPTTTSKINRQMSSSKHNHRNARHFKTLSPQHVHAAALPSTKVAMIPTHSNSVDRPPATQQLPHIQLRPYHAIVA</sequence>
<organism evidence="9 10">
    <name type="scientific">Lichtheimia ornata</name>
    <dbReference type="NCBI Taxonomy" id="688661"/>
    <lineage>
        <taxon>Eukaryota</taxon>
        <taxon>Fungi</taxon>
        <taxon>Fungi incertae sedis</taxon>
        <taxon>Mucoromycota</taxon>
        <taxon>Mucoromycotina</taxon>
        <taxon>Mucoromycetes</taxon>
        <taxon>Mucorales</taxon>
        <taxon>Lichtheimiaceae</taxon>
        <taxon>Lichtheimia</taxon>
    </lineage>
</organism>
<dbReference type="Pfam" id="PF17123">
    <property type="entry name" value="zf-RING_11"/>
    <property type="match status" value="1"/>
</dbReference>
<dbReference type="GO" id="GO:0061630">
    <property type="term" value="F:ubiquitin protein ligase activity"/>
    <property type="evidence" value="ECO:0007669"/>
    <property type="project" value="TreeGrafter"/>
</dbReference>
<name>A0AAD7V0L4_9FUNG</name>
<protein>
    <recommendedName>
        <fullName evidence="11">Smad fha domain-containing protein</fullName>
    </recommendedName>
</protein>
<accession>A0AAD7V0L4</accession>
<dbReference type="InterPro" id="IPR008984">
    <property type="entry name" value="SMAD_FHA_dom_sf"/>
</dbReference>
<evidence type="ECO:0000313" key="9">
    <source>
        <dbReference type="EMBL" id="KAJ8657099.1"/>
    </source>
</evidence>
<keyword evidence="3 6" id="KW-0863">Zinc-finger</keyword>
<gene>
    <name evidence="9" type="ORF">O0I10_007179</name>
</gene>
<dbReference type="GO" id="GO:0005829">
    <property type="term" value="C:cytosol"/>
    <property type="evidence" value="ECO:0007669"/>
    <property type="project" value="TreeGrafter"/>
</dbReference>
<evidence type="ECO:0000259" key="8">
    <source>
        <dbReference type="PROSITE" id="PS50089"/>
    </source>
</evidence>
<proteinExistence type="predicted"/>
<dbReference type="PROSITE" id="PS50089">
    <property type="entry name" value="ZF_RING_2"/>
    <property type="match status" value="1"/>
</dbReference>
<dbReference type="Gene3D" id="2.60.200.20">
    <property type="match status" value="1"/>
</dbReference>
<dbReference type="SMART" id="SM00240">
    <property type="entry name" value="FHA"/>
    <property type="match status" value="1"/>
</dbReference>
<comment type="caution">
    <text evidence="9">The sequence shown here is derived from an EMBL/GenBank/DDBJ whole genome shotgun (WGS) entry which is preliminary data.</text>
</comment>
<evidence type="ECO:0000256" key="3">
    <source>
        <dbReference type="ARBA" id="ARBA00022771"/>
    </source>
</evidence>
<dbReference type="PANTHER" id="PTHR15067:SF7">
    <property type="entry name" value="E3 UBIQUITIN-PROTEIN LIGASE DMA1-RELATED"/>
    <property type="match status" value="1"/>
</dbReference>
<dbReference type="Proteomes" id="UP001234581">
    <property type="component" value="Unassembled WGS sequence"/>
</dbReference>
<feature type="domain" description="RING-type" evidence="8">
    <location>
        <begin position="169"/>
        <end position="213"/>
    </location>
</feature>